<evidence type="ECO:0000256" key="2">
    <source>
        <dbReference type="ARBA" id="ARBA00022448"/>
    </source>
</evidence>
<comment type="caution">
    <text evidence="6">The sequence shown here is derived from an EMBL/GenBank/DDBJ whole genome shotgun (WGS) entry which is preliminary data.</text>
</comment>
<dbReference type="Gene3D" id="3.40.50.300">
    <property type="entry name" value="P-loop containing nucleotide triphosphate hydrolases"/>
    <property type="match status" value="2"/>
</dbReference>
<dbReference type="EMBL" id="BSEJ01000008">
    <property type="protein sequence ID" value="GLJ61801.1"/>
    <property type="molecule type" value="Genomic_DNA"/>
</dbReference>
<dbReference type="RefSeq" id="WP_271173508.1">
    <property type="nucleotide sequence ID" value="NZ_BSEJ01000008.1"/>
</dbReference>
<dbReference type="Proteomes" id="UP001142462">
    <property type="component" value="Unassembled WGS sequence"/>
</dbReference>
<evidence type="ECO:0000256" key="3">
    <source>
        <dbReference type="ARBA" id="ARBA00022741"/>
    </source>
</evidence>
<reference evidence="6" key="1">
    <citation type="journal article" date="2014" name="Int. J. Syst. Evol. Microbiol.">
        <title>Complete genome sequence of Corynebacterium casei LMG S-19264T (=DSM 44701T), isolated from a smear-ripened cheese.</title>
        <authorList>
            <consortium name="US DOE Joint Genome Institute (JGI-PGF)"/>
            <person name="Walter F."/>
            <person name="Albersmeier A."/>
            <person name="Kalinowski J."/>
            <person name="Ruckert C."/>
        </authorList>
    </citation>
    <scope>NUCLEOTIDE SEQUENCE</scope>
    <source>
        <strain evidence="6">VKM Ac-1020</strain>
    </source>
</reference>
<name>A0A9W6H375_9MICO</name>
<dbReference type="InterPro" id="IPR003593">
    <property type="entry name" value="AAA+_ATPase"/>
</dbReference>
<keyword evidence="7" id="KW-1185">Reference proteome</keyword>
<comment type="similarity">
    <text evidence="1">Belongs to the ABC transporter superfamily.</text>
</comment>
<organism evidence="6 7">
    <name type="scientific">Microbacterium barkeri</name>
    <dbReference type="NCBI Taxonomy" id="33917"/>
    <lineage>
        <taxon>Bacteria</taxon>
        <taxon>Bacillati</taxon>
        <taxon>Actinomycetota</taxon>
        <taxon>Actinomycetes</taxon>
        <taxon>Micrococcales</taxon>
        <taxon>Microbacteriaceae</taxon>
        <taxon>Microbacterium</taxon>
    </lineage>
</organism>
<dbReference type="InterPro" id="IPR027417">
    <property type="entry name" value="P-loop_NTPase"/>
</dbReference>
<dbReference type="PROSITE" id="PS00211">
    <property type="entry name" value="ABC_TRANSPORTER_1"/>
    <property type="match status" value="1"/>
</dbReference>
<dbReference type="GO" id="GO:0005524">
    <property type="term" value="F:ATP binding"/>
    <property type="evidence" value="ECO:0007669"/>
    <property type="project" value="UniProtKB-KW"/>
</dbReference>
<dbReference type="GO" id="GO:0042626">
    <property type="term" value="F:ATPase-coupled transmembrane transporter activity"/>
    <property type="evidence" value="ECO:0007669"/>
    <property type="project" value="TreeGrafter"/>
</dbReference>
<reference evidence="6" key="2">
    <citation type="submission" date="2023-01" db="EMBL/GenBank/DDBJ databases">
        <authorList>
            <person name="Sun Q."/>
            <person name="Evtushenko L."/>
        </authorList>
    </citation>
    <scope>NUCLEOTIDE SEQUENCE</scope>
    <source>
        <strain evidence="6">VKM Ac-1020</strain>
    </source>
</reference>
<evidence type="ECO:0000259" key="5">
    <source>
        <dbReference type="PROSITE" id="PS50893"/>
    </source>
</evidence>
<keyword evidence="2" id="KW-0813">Transport</keyword>
<sequence>MTPADDETLLRVREVSVAYPESERRAPDGVTFEVRRGEVLLVLGPSGSGKSTLALTLDGLIPHAIDAELAGTVEVDGIDTRDSSPARLSTRVGIVFQDPDAQIVTATVLDEVAFTLENLLLPVDEVLSRSEAALRRVGLWEQRDLDPDALSGGGRQRLAIACALAARADVVVLDEPTANLDPQGVADVYEALHDLVSAGDRAIVLIEHDLDAAVAFATRAIVLDASGRLAFDGPVVEVLRTRVDALERMGVWLPSALIAARRLERQGWRFDALPLTPDELASALNGQEPPSGIAPSPAATTRGVEARGTAVSVRGLTVRLGRAVAIRDVDLDLPAGSFTAVVGPNGAGKTTLVQAIAGVVAPPKRSVSVQGLDVGRASAREISARVGFVFQNPEHQFIAHTVFDELAHGLRIRRVPEPEIRERVGDMLERFGLTAHADAHPFRLSGGQKRRLSVGTALITAPSVLVLDEPTFGQDRARAEELLAILTRLHEAGTTVVIVTHDLSVVEQHATHVAVVADGTVVGFGAAADALDDAGLLARAGLRPPPLRRVLAAHPAAAAALEAEVPA</sequence>
<accession>A0A9W6H375</accession>
<gene>
    <name evidence="6" type="primary">ykoD</name>
    <name evidence="6" type="ORF">GCM10017576_19310</name>
</gene>
<dbReference type="GO" id="GO:0043190">
    <property type="term" value="C:ATP-binding cassette (ABC) transporter complex"/>
    <property type="evidence" value="ECO:0007669"/>
    <property type="project" value="TreeGrafter"/>
</dbReference>
<protein>
    <submittedName>
        <fullName evidence="6">HMP/thiamine import ATP-binding protein YkoD</fullName>
    </submittedName>
</protein>
<feature type="domain" description="ABC transporter" evidence="5">
    <location>
        <begin position="311"/>
        <end position="543"/>
    </location>
</feature>
<dbReference type="InterPro" id="IPR003439">
    <property type="entry name" value="ABC_transporter-like_ATP-bd"/>
</dbReference>
<keyword evidence="3" id="KW-0547">Nucleotide-binding</keyword>
<dbReference type="PROSITE" id="PS50893">
    <property type="entry name" value="ABC_TRANSPORTER_2"/>
    <property type="match status" value="2"/>
</dbReference>
<evidence type="ECO:0000313" key="6">
    <source>
        <dbReference type="EMBL" id="GLJ61801.1"/>
    </source>
</evidence>
<dbReference type="GO" id="GO:0016887">
    <property type="term" value="F:ATP hydrolysis activity"/>
    <property type="evidence" value="ECO:0007669"/>
    <property type="project" value="InterPro"/>
</dbReference>
<dbReference type="PANTHER" id="PTHR43553">
    <property type="entry name" value="HEAVY METAL TRANSPORTER"/>
    <property type="match status" value="1"/>
</dbReference>
<dbReference type="SMART" id="SM00382">
    <property type="entry name" value="AAA"/>
    <property type="match status" value="2"/>
</dbReference>
<dbReference type="AlphaFoldDB" id="A0A9W6H375"/>
<dbReference type="InterPro" id="IPR017871">
    <property type="entry name" value="ABC_transporter-like_CS"/>
</dbReference>
<evidence type="ECO:0000256" key="4">
    <source>
        <dbReference type="ARBA" id="ARBA00022840"/>
    </source>
</evidence>
<dbReference type="CDD" id="cd03225">
    <property type="entry name" value="ABC_cobalt_CbiO_domain1"/>
    <property type="match status" value="2"/>
</dbReference>
<dbReference type="InterPro" id="IPR050095">
    <property type="entry name" value="ECF_ABC_transporter_ATP-bd"/>
</dbReference>
<proteinExistence type="inferred from homology"/>
<feature type="domain" description="ABC transporter" evidence="5">
    <location>
        <begin position="10"/>
        <end position="251"/>
    </location>
</feature>
<evidence type="ECO:0000313" key="7">
    <source>
        <dbReference type="Proteomes" id="UP001142462"/>
    </source>
</evidence>
<dbReference type="NCBIfam" id="NF010167">
    <property type="entry name" value="PRK13648.1"/>
    <property type="match status" value="2"/>
</dbReference>
<dbReference type="Pfam" id="PF00005">
    <property type="entry name" value="ABC_tran"/>
    <property type="match status" value="2"/>
</dbReference>
<keyword evidence="4 6" id="KW-0067">ATP-binding</keyword>
<dbReference type="InterPro" id="IPR015856">
    <property type="entry name" value="ABC_transpr_CbiO/EcfA_su"/>
</dbReference>
<evidence type="ECO:0000256" key="1">
    <source>
        <dbReference type="ARBA" id="ARBA00005417"/>
    </source>
</evidence>
<dbReference type="SUPFAM" id="SSF52540">
    <property type="entry name" value="P-loop containing nucleoside triphosphate hydrolases"/>
    <property type="match status" value="2"/>
</dbReference>